<evidence type="ECO:0000313" key="2">
    <source>
        <dbReference type="Proteomes" id="UP000276133"/>
    </source>
</evidence>
<evidence type="ECO:0000313" key="1">
    <source>
        <dbReference type="EMBL" id="RNA33990.1"/>
    </source>
</evidence>
<dbReference type="Proteomes" id="UP000276133">
    <property type="component" value="Unassembled WGS sequence"/>
</dbReference>
<comment type="caution">
    <text evidence="1">The sequence shown here is derived from an EMBL/GenBank/DDBJ whole genome shotgun (WGS) entry which is preliminary data.</text>
</comment>
<sequence length="108" mass="12574">MARIYCISKKLTLANCVTKKIVLICSSGFTEIYANLPEIDVFYLFGVFEEICLQGLNSSLNFNDRYELIKCSLMNYTRTLLYIFFSDLTSRHFSQLQFQLTNLSNQKL</sequence>
<organism evidence="1 2">
    <name type="scientific">Brachionus plicatilis</name>
    <name type="common">Marine rotifer</name>
    <name type="synonym">Brachionus muelleri</name>
    <dbReference type="NCBI Taxonomy" id="10195"/>
    <lineage>
        <taxon>Eukaryota</taxon>
        <taxon>Metazoa</taxon>
        <taxon>Spiralia</taxon>
        <taxon>Gnathifera</taxon>
        <taxon>Rotifera</taxon>
        <taxon>Eurotatoria</taxon>
        <taxon>Monogononta</taxon>
        <taxon>Pseudotrocha</taxon>
        <taxon>Ploima</taxon>
        <taxon>Brachionidae</taxon>
        <taxon>Brachionus</taxon>
    </lineage>
</organism>
<reference evidence="1 2" key="1">
    <citation type="journal article" date="2018" name="Sci. Rep.">
        <title>Genomic signatures of local adaptation to the degree of environmental predictability in rotifers.</title>
        <authorList>
            <person name="Franch-Gras L."/>
            <person name="Hahn C."/>
            <person name="Garcia-Roger E.M."/>
            <person name="Carmona M.J."/>
            <person name="Serra M."/>
            <person name="Gomez A."/>
        </authorList>
    </citation>
    <scope>NUCLEOTIDE SEQUENCE [LARGE SCALE GENOMIC DNA]</scope>
    <source>
        <strain evidence="1">HYR1</strain>
    </source>
</reference>
<keyword evidence="2" id="KW-1185">Reference proteome</keyword>
<proteinExistence type="predicted"/>
<protein>
    <submittedName>
        <fullName evidence="1">Uncharacterized protein</fullName>
    </submittedName>
</protein>
<gene>
    <name evidence="1" type="ORF">BpHYR1_002835</name>
</gene>
<dbReference type="EMBL" id="REGN01001542">
    <property type="protein sequence ID" value="RNA33990.1"/>
    <property type="molecule type" value="Genomic_DNA"/>
</dbReference>
<name>A0A3M7SEM3_BRAPC</name>
<dbReference type="AlphaFoldDB" id="A0A3M7SEM3"/>
<accession>A0A3M7SEM3</accession>